<organism evidence="1 2">
    <name type="scientific">Streptomyces sp. 900105245</name>
    <dbReference type="NCBI Taxonomy" id="3154379"/>
    <lineage>
        <taxon>Bacteria</taxon>
        <taxon>Bacillati</taxon>
        <taxon>Actinomycetota</taxon>
        <taxon>Actinomycetes</taxon>
        <taxon>Kitasatosporales</taxon>
        <taxon>Streptomycetaceae</taxon>
        <taxon>Streptomyces</taxon>
    </lineage>
</organism>
<dbReference type="EMBL" id="JBEPAZ010000008">
    <property type="protein sequence ID" value="MER6428677.1"/>
    <property type="molecule type" value="Genomic_DNA"/>
</dbReference>
<evidence type="ECO:0000313" key="1">
    <source>
        <dbReference type="EMBL" id="MER6428677.1"/>
    </source>
</evidence>
<dbReference type="Gene3D" id="3.40.1760.10">
    <property type="entry name" value="YfbM-like super family"/>
    <property type="match status" value="1"/>
</dbReference>
<gene>
    <name evidence="1" type="ORF">ABT272_13135</name>
</gene>
<sequence length="51" mass="5510">MAPADLIKAEVYPLCWDEPDALEWSADGNDGLNRFFGAAAAADDAVLVWLD</sequence>
<evidence type="ECO:0000313" key="2">
    <source>
        <dbReference type="Proteomes" id="UP001470023"/>
    </source>
</evidence>
<proteinExistence type="predicted"/>
<dbReference type="Proteomes" id="UP001470023">
    <property type="component" value="Unassembled WGS sequence"/>
</dbReference>
<name>A0ABV1U597_9ACTN</name>
<dbReference type="InterPro" id="IPR015068">
    <property type="entry name" value="DUF1877"/>
</dbReference>
<dbReference type="RefSeq" id="WP_352063518.1">
    <property type="nucleotide sequence ID" value="NZ_JBEPAZ010000008.1"/>
</dbReference>
<dbReference type="InterPro" id="IPR035944">
    <property type="entry name" value="YfbM-like_sf"/>
</dbReference>
<accession>A0ABV1U597</accession>
<dbReference type="Pfam" id="PF08974">
    <property type="entry name" value="DUF1877"/>
    <property type="match status" value="1"/>
</dbReference>
<protein>
    <submittedName>
        <fullName evidence="1">DUF1877 family protein</fullName>
    </submittedName>
</protein>
<keyword evidence="2" id="KW-1185">Reference proteome</keyword>
<reference evidence="1 2" key="1">
    <citation type="submission" date="2024-06" db="EMBL/GenBank/DDBJ databases">
        <title>The Natural Products Discovery Center: Release of the First 8490 Sequenced Strains for Exploring Actinobacteria Biosynthetic Diversity.</title>
        <authorList>
            <person name="Kalkreuter E."/>
            <person name="Kautsar S.A."/>
            <person name="Yang D."/>
            <person name="Bader C.D."/>
            <person name="Teijaro C.N."/>
            <person name="Fluegel L."/>
            <person name="Davis C.M."/>
            <person name="Simpson J.R."/>
            <person name="Lauterbach L."/>
            <person name="Steele A.D."/>
            <person name="Gui C."/>
            <person name="Meng S."/>
            <person name="Li G."/>
            <person name="Viehrig K."/>
            <person name="Ye F."/>
            <person name="Su P."/>
            <person name="Kiefer A.F."/>
            <person name="Nichols A."/>
            <person name="Cepeda A.J."/>
            <person name="Yan W."/>
            <person name="Fan B."/>
            <person name="Jiang Y."/>
            <person name="Adhikari A."/>
            <person name="Zheng C.-J."/>
            <person name="Schuster L."/>
            <person name="Cowan T.M."/>
            <person name="Smanski M.J."/>
            <person name="Chevrette M.G."/>
            <person name="De Carvalho L.P.S."/>
            <person name="Shen B."/>
        </authorList>
    </citation>
    <scope>NUCLEOTIDE SEQUENCE [LARGE SCALE GENOMIC DNA]</scope>
    <source>
        <strain evidence="1 2">NPDC001166</strain>
    </source>
</reference>
<comment type="caution">
    <text evidence="1">The sequence shown here is derived from an EMBL/GenBank/DDBJ whole genome shotgun (WGS) entry which is preliminary data.</text>
</comment>